<feature type="non-terminal residue" evidence="1">
    <location>
        <position position="1"/>
    </location>
</feature>
<accession>A0A382UQX5</accession>
<dbReference type="AlphaFoldDB" id="A0A382UQX5"/>
<dbReference type="EMBL" id="UINC01146041">
    <property type="protein sequence ID" value="SVD36537.1"/>
    <property type="molecule type" value="Genomic_DNA"/>
</dbReference>
<evidence type="ECO:0000313" key="1">
    <source>
        <dbReference type="EMBL" id="SVD36537.1"/>
    </source>
</evidence>
<protein>
    <submittedName>
        <fullName evidence="1">Uncharacterized protein</fullName>
    </submittedName>
</protein>
<gene>
    <name evidence="1" type="ORF">METZ01_LOCUS389391</name>
</gene>
<sequence>AREASVQESLRKVVELNVVREVNNLLRIEE</sequence>
<organism evidence="1">
    <name type="scientific">marine metagenome</name>
    <dbReference type="NCBI Taxonomy" id="408172"/>
    <lineage>
        <taxon>unclassified sequences</taxon>
        <taxon>metagenomes</taxon>
        <taxon>ecological metagenomes</taxon>
    </lineage>
</organism>
<reference evidence="1" key="1">
    <citation type="submission" date="2018-05" db="EMBL/GenBank/DDBJ databases">
        <authorList>
            <person name="Lanie J.A."/>
            <person name="Ng W.-L."/>
            <person name="Kazmierczak K.M."/>
            <person name="Andrzejewski T.M."/>
            <person name="Davidsen T.M."/>
            <person name="Wayne K.J."/>
            <person name="Tettelin H."/>
            <person name="Glass J.I."/>
            <person name="Rusch D."/>
            <person name="Podicherti R."/>
            <person name="Tsui H.-C.T."/>
            <person name="Winkler M.E."/>
        </authorList>
    </citation>
    <scope>NUCLEOTIDE SEQUENCE</scope>
</reference>
<proteinExistence type="predicted"/>
<name>A0A382UQX5_9ZZZZ</name>